<organism evidence="2 3">
    <name type="scientific">Paracoccus maritimus</name>
    <dbReference type="NCBI Taxonomy" id="2933292"/>
    <lineage>
        <taxon>Bacteria</taxon>
        <taxon>Pseudomonadati</taxon>
        <taxon>Pseudomonadota</taxon>
        <taxon>Alphaproteobacteria</taxon>
        <taxon>Rhodobacterales</taxon>
        <taxon>Paracoccaceae</taxon>
        <taxon>Paracoccus</taxon>
    </lineage>
</organism>
<proteinExistence type="predicted"/>
<feature type="compositionally biased region" description="Basic residues" evidence="1">
    <location>
        <begin position="41"/>
        <end position="50"/>
    </location>
</feature>
<evidence type="ECO:0000313" key="2">
    <source>
        <dbReference type="EMBL" id="MCT4334972.1"/>
    </source>
</evidence>
<evidence type="ECO:0000256" key="1">
    <source>
        <dbReference type="SAM" id="MobiDB-lite"/>
    </source>
</evidence>
<dbReference type="RefSeq" id="WP_260278832.1">
    <property type="nucleotide sequence ID" value="NZ_JANAVZ010000039.1"/>
</dbReference>
<sequence length="140" mass="14806">MLAPDPRGRGLTIDLHGALASLLRLATGMPVTGLAAEMQKAPRKAGRKKTTNAQSAEADLQDADFSEKLALFAGLDSRNTCLFMPQLGQVRWPSRRSDNNPSSLRTVAVQGEVASPEVAGTEPDVPMLSAQPTGVKPPNC</sequence>
<dbReference type="Proteomes" id="UP001320702">
    <property type="component" value="Unassembled WGS sequence"/>
</dbReference>
<dbReference type="EMBL" id="JANAVZ010000039">
    <property type="protein sequence ID" value="MCT4334972.1"/>
    <property type="molecule type" value="Genomic_DNA"/>
</dbReference>
<reference evidence="2 3" key="1">
    <citation type="submission" date="2022-04" db="EMBL/GenBank/DDBJ databases">
        <title>Paracoccus sp. YLB-12 draft genome sequence.</title>
        <authorList>
            <person name="Yu L."/>
        </authorList>
    </citation>
    <scope>NUCLEOTIDE SEQUENCE [LARGE SCALE GENOMIC DNA]</scope>
    <source>
        <strain evidence="2 3">YLB-12</strain>
    </source>
</reference>
<feature type="region of interest" description="Disordered" evidence="1">
    <location>
        <begin position="38"/>
        <end position="59"/>
    </location>
</feature>
<feature type="region of interest" description="Disordered" evidence="1">
    <location>
        <begin position="114"/>
        <end position="140"/>
    </location>
</feature>
<accession>A0ABT2KEK3</accession>
<keyword evidence="3" id="KW-1185">Reference proteome</keyword>
<protein>
    <submittedName>
        <fullName evidence="2">Uncharacterized protein</fullName>
    </submittedName>
</protein>
<comment type="caution">
    <text evidence="2">The sequence shown here is derived from an EMBL/GenBank/DDBJ whole genome shotgun (WGS) entry which is preliminary data.</text>
</comment>
<gene>
    <name evidence="2" type="ORF">MU516_19300</name>
</gene>
<name>A0ABT2KEK3_9RHOB</name>
<evidence type="ECO:0000313" key="3">
    <source>
        <dbReference type="Proteomes" id="UP001320702"/>
    </source>
</evidence>